<evidence type="ECO:0008006" key="10">
    <source>
        <dbReference type="Google" id="ProtNLM"/>
    </source>
</evidence>
<dbReference type="AlphaFoldDB" id="A0A800MVT0"/>
<name>A0A800MVT0_CYTFI</name>
<dbReference type="RefSeq" id="WP_159345512.1">
    <property type="nucleotide sequence ID" value="NZ_JBALOT010000019.1"/>
</dbReference>
<dbReference type="EMBL" id="VDEM01000031">
    <property type="protein sequence ID" value="KAF0823394.1"/>
    <property type="molecule type" value="Genomic_DNA"/>
</dbReference>
<evidence type="ECO:0000256" key="3">
    <source>
        <dbReference type="ARBA" id="ARBA00022793"/>
    </source>
</evidence>
<dbReference type="Gene3D" id="3.40.640.10">
    <property type="entry name" value="Type I PLP-dependent aspartate aminotransferase-like (Major domain)"/>
    <property type="match status" value="1"/>
</dbReference>
<dbReference type="PANTHER" id="PTHR43277:SF3">
    <property type="entry name" value="DECARBOXYLASE, PUTATIVE-RELATED"/>
    <property type="match status" value="1"/>
</dbReference>
<dbReference type="InterPro" id="IPR036633">
    <property type="entry name" value="Prn/Lys/Arg_de-COase_C_sf"/>
</dbReference>
<evidence type="ECO:0000256" key="4">
    <source>
        <dbReference type="ARBA" id="ARBA00022898"/>
    </source>
</evidence>
<evidence type="ECO:0000256" key="2">
    <source>
        <dbReference type="ARBA" id="ARBA00010671"/>
    </source>
</evidence>
<sequence>MNQDNTPLWNQLQKHASHQPLSFHVPGHKNGYLAGGEGADYFKHILKLDATELSGLDDLHSPEGVILEAQELLAGLHGVSKSFFLVNGSTAGNLAMVLSAAEEKETVLVQRNCHKSILNGITLAKAKPVFLAPEFNEEWGVAGGVALETVKEAIRQFPDAKAIILTYPNYYGMVYDLENIIQCAHDHGIPVLVDEAHGAHLIGGSQFPASAVQLQADLTVQSAHKTLPAMTMGAYLHFNSRFIKEEKVSNYLGILQSSSPSYPIMASLDLARAYLASFSKKDEEALLEKIGHFRKNLNGVKGIKVLPFQHQNGDPLKVTIQSETSLSGFDLQTLLEKHGIFTEMADPYNVLFVLPLLKNDMDYPFDRVIECLKEELKSFGPADRQEKINFSKKPVSGLALEQQEQSQHTIKTVALEEAAGKICAQQVIPYPPGIPLLYPGEIIEGEDIANIRFQIQAGARFQNGDNIKKGSINVYQDL</sequence>
<accession>A0A800MVT0</accession>
<dbReference type="Pfam" id="PF03711">
    <property type="entry name" value="OKR_DC_1_C"/>
    <property type="match status" value="1"/>
</dbReference>
<keyword evidence="5" id="KW-0456">Lyase</keyword>
<comment type="similarity">
    <text evidence="2">Belongs to the Orn/Lys/Arg decarboxylase class-I family.</text>
</comment>
<dbReference type="PANTHER" id="PTHR43277">
    <property type="entry name" value="ARGININE DECARBOXYLASE"/>
    <property type="match status" value="1"/>
</dbReference>
<dbReference type="Pfam" id="PF01276">
    <property type="entry name" value="OKR_DC_1"/>
    <property type="match status" value="1"/>
</dbReference>
<feature type="domain" description="Orn/Lys/Arg decarboxylase C-terminal" evidence="7">
    <location>
        <begin position="403"/>
        <end position="453"/>
    </location>
</feature>
<protein>
    <recommendedName>
        <fullName evidence="10">Arginine decarboxylase</fullName>
    </recommendedName>
</protein>
<feature type="domain" description="Orn/Lys/Arg decarboxylases family 1 pyridoxal-P attachment site" evidence="6">
    <location>
        <begin position="6"/>
        <end position="304"/>
    </location>
</feature>
<dbReference type="InterPro" id="IPR015424">
    <property type="entry name" value="PyrdxlP-dep_Trfase"/>
</dbReference>
<dbReference type="OrthoDB" id="9815233at2"/>
<dbReference type="Gene3D" id="3.90.105.10">
    <property type="entry name" value="Molybdopterin biosynthesis moea protein, domain 2"/>
    <property type="match status" value="1"/>
</dbReference>
<evidence type="ECO:0000313" key="9">
    <source>
        <dbReference type="Proteomes" id="UP000465778"/>
    </source>
</evidence>
<dbReference type="SUPFAM" id="SSF53383">
    <property type="entry name" value="PLP-dependent transferases"/>
    <property type="match status" value="1"/>
</dbReference>
<dbReference type="CDD" id="cd00615">
    <property type="entry name" value="Orn_deC_like"/>
    <property type="match status" value="1"/>
</dbReference>
<dbReference type="InterPro" id="IPR052357">
    <property type="entry name" value="Orn_Lys_Arg_decarboxylase-I"/>
</dbReference>
<dbReference type="GO" id="GO:0016831">
    <property type="term" value="F:carboxy-lyase activity"/>
    <property type="evidence" value="ECO:0007669"/>
    <property type="project" value="UniProtKB-KW"/>
</dbReference>
<evidence type="ECO:0000313" key="8">
    <source>
        <dbReference type="EMBL" id="KAF0823394.1"/>
    </source>
</evidence>
<proteinExistence type="inferred from homology"/>
<comment type="cofactor">
    <cofactor evidence="1">
        <name>pyridoxal 5'-phosphate</name>
        <dbReference type="ChEBI" id="CHEBI:597326"/>
    </cofactor>
</comment>
<reference evidence="8 9" key="1">
    <citation type="journal article" date="2020" name="G3 (Bethesda)">
        <title>Whole Genome Sequencing and Comparative Genomics of Two Nematicidal Bacillus Strains Reveals a Wide Range of Possible Virulence Factors.</title>
        <authorList>
            <person name="Susic N."/>
            <person name="Janezic S."/>
            <person name="Rupnik M."/>
            <person name="Geric Stare B."/>
        </authorList>
    </citation>
    <scope>NUCLEOTIDE SEQUENCE [LARGE SCALE GENOMIC DNA]</scope>
    <source>
        <strain evidence="8 9">I-1582</strain>
    </source>
</reference>
<dbReference type="InterPro" id="IPR008286">
    <property type="entry name" value="Prn/Lys/Arg_de-COase_C"/>
</dbReference>
<dbReference type="Proteomes" id="UP000465778">
    <property type="component" value="Unassembled WGS sequence"/>
</dbReference>
<gene>
    <name evidence="8" type="ORF">KIS1582_2765</name>
</gene>
<dbReference type="InterPro" id="IPR000310">
    <property type="entry name" value="Orn/Lys/Arg_deCO2ase_major_dom"/>
</dbReference>
<keyword evidence="3" id="KW-0210">Decarboxylase</keyword>
<evidence type="ECO:0000256" key="5">
    <source>
        <dbReference type="ARBA" id="ARBA00023239"/>
    </source>
</evidence>
<evidence type="ECO:0000259" key="6">
    <source>
        <dbReference type="Pfam" id="PF01276"/>
    </source>
</evidence>
<keyword evidence="4" id="KW-0663">Pyridoxal phosphate</keyword>
<dbReference type="InterPro" id="IPR015421">
    <property type="entry name" value="PyrdxlP-dep_Trfase_major"/>
</dbReference>
<evidence type="ECO:0000259" key="7">
    <source>
        <dbReference type="Pfam" id="PF03711"/>
    </source>
</evidence>
<evidence type="ECO:0000256" key="1">
    <source>
        <dbReference type="ARBA" id="ARBA00001933"/>
    </source>
</evidence>
<comment type="caution">
    <text evidence="8">The sequence shown here is derived from an EMBL/GenBank/DDBJ whole genome shotgun (WGS) entry which is preliminary data.</text>
</comment>
<organism evidence="8 9">
    <name type="scientific">Cytobacillus firmus</name>
    <name type="common">Bacillus firmus</name>
    <dbReference type="NCBI Taxonomy" id="1399"/>
    <lineage>
        <taxon>Bacteria</taxon>
        <taxon>Bacillati</taxon>
        <taxon>Bacillota</taxon>
        <taxon>Bacilli</taxon>
        <taxon>Bacillales</taxon>
        <taxon>Bacillaceae</taxon>
        <taxon>Cytobacillus</taxon>
    </lineage>
</organism>
<dbReference type="SUPFAM" id="SSF55904">
    <property type="entry name" value="Ornithine decarboxylase C-terminal domain"/>
    <property type="match status" value="1"/>
</dbReference>